<name>A0ABU5R6W0_9PSEU</name>
<evidence type="ECO:0000313" key="2">
    <source>
        <dbReference type="Proteomes" id="UP001304298"/>
    </source>
</evidence>
<comment type="caution">
    <text evidence="1">The sequence shown here is derived from an EMBL/GenBank/DDBJ whole genome shotgun (WGS) entry which is preliminary data.</text>
</comment>
<accession>A0ABU5R6W0</accession>
<protein>
    <submittedName>
        <fullName evidence="1">Uncharacterized protein</fullName>
    </submittedName>
</protein>
<keyword evidence="2" id="KW-1185">Reference proteome</keyword>
<dbReference type="EMBL" id="JAYFSI010000004">
    <property type="protein sequence ID" value="MEA5361977.1"/>
    <property type="molecule type" value="Genomic_DNA"/>
</dbReference>
<reference evidence="1 2" key="1">
    <citation type="submission" date="2023-12" db="EMBL/GenBank/DDBJ databases">
        <title>Amycolatopsis sp. V23-08.</title>
        <authorList>
            <person name="Somphong A."/>
        </authorList>
    </citation>
    <scope>NUCLEOTIDE SEQUENCE [LARGE SCALE GENOMIC DNA]</scope>
    <source>
        <strain evidence="1 2">V23-08</strain>
    </source>
</reference>
<gene>
    <name evidence="1" type="ORF">VA596_20740</name>
</gene>
<proteinExistence type="predicted"/>
<organism evidence="1 2">
    <name type="scientific">Amycolatopsis heterodermiae</name>
    <dbReference type="NCBI Taxonomy" id="3110235"/>
    <lineage>
        <taxon>Bacteria</taxon>
        <taxon>Bacillati</taxon>
        <taxon>Actinomycetota</taxon>
        <taxon>Actinomycetes</taxon>
        <taxon>Pseudonocardiales</taxon>
        <taxon>Pseudonocardiaceae</taxon>
        <taxon>Amycolatopsis</taxon>
    </lineage>
</organism>
<evidence type="ECO:0000313" key="1">
    <source>
        <dbReference type="EMBL" id="MEA5361977.1"/>
    </source>
</evidence>
<sequence>MSVVHPYRRPSDDVVRATLWTLAGELTELADDLPDWDYDTVLPLRRTLVVDGARARNECGLADDAELAVSVRWTASGSLLRGCAWRAPVPPIDGVELSVEFDLPGTDLGGTLGLDFSLVLIDAGSTTSKIAPRRPGSVLWADRRDVRLRGDATQFPIVVTDFGSSAYPADAPWILDIGGGLEDAALGSLLLLVNEKRKNVVDVVTGRAAGDPTRSAAVLSMLRSDTLRSLIERAVVDEDFDISTEYPIGSTGAVLQAVLRQHFDDDLETLRREHTHDPAYFAARVQAAAGLLKEEA</sequence>
<dbReference type="RefSeq" id="WP_323329470.1">
    <property type="nucleotide sequence ID" value="NZ_JAYFSI010000004.1"/>
</dbReference>
<dbReference type="Proteomes" id="UP001304298">
    <property type="component" value="Unassembled WGS sequence"/>
</dbReference>